<evidence type="ECO:0000313" key="2">
    <source>
        <dbReference type="Proteomes" id="UP000192132"/>
    </source>
</evidence>
<organism evidence="1 2">
    <name type="scientific">Alkanindiges hydrocarboniclasticus</name>
    <dbReference type="NCBI Taxonomy" id="1907941"/>
    <lineage>
        <taxon>Bacteria</taxon>
        <taxon>Pseudomonadati</taxon>
        <taxon>Pseudomonadota</taxon>
        <taxon>Gammaproteobacteria</taxon>
        <taxon>Moraxellales</taxon>
        <taxon>Moraxellaceae</taxon>
        <taxon>Alkanindiges</taxon>
    </lineage>
</organism>
<dbReference type="EMBL" id="MLCN01000053">
    <property type="protein sequence ID" value="ONG37408.1"/>
    <property type="molecule type" value="Genomic_DNA"/>
</dbReference>
<proteinExistence type="predicted"/>
<gene>
    <name evidence="1" type="ORF">BKE30_14435</name>
</gene>
<accession>A0A1S8CQK8</accession>
<sequence>MTWDQINLACLSQEQLDQVNAAIAERLHYLQEDFRVIQHEYSKMAQAGLPDQVESTLQWYLYSN</sequence>
<reference evidence="1 2" key="1">
    <citation type="submission" date="2016-10" db="EMBL/GenBank/DDBJ databases">
        <title>Draft Genome sequence of Alkanindiges sp. strain H1.</title>
        <authorList>
            <person name="Subhash Y."/>
            <person name="Lee S."/>
        </authorList>
    </citation>
    <scope>NUCLEOTIDE SEQUENCE [LARGE SCALE GENOMIC DNA]</scope>
    <source>
        <strain evidence="1 2">H1</strain>
    </source>
</reference>
<name>A0A1S8CQK8_9GAMM</name>
<comment type="caution">
    <text evidence="1">The sequence shown here is derived from an EMBL/GenBank/DDBJ whole genome shotgun (WGS) entry which is preliminary data.</text>
</comment>
<keyword evidence="2" id="KW-1185">Reference proteome</keyword>
<dbReference type="AlphaFoldDB" id="A0A1S8CQK8"/>
<evidence type="ECO:0000313" key="1">
    <source>
        <dbReference type="EMBL" id="ONG37408.1"/>
    </source>
</evidence>
<protein>
    <submittedName>
        <fullName evidence="1">Uncharacterized protein</fullName>
    </submittedName>
</protein>
<dbReference type="Proteomes" id="UP000192132">
    <property type="component" value="Unassembled WGS sequence"/>
</dbReference>
<dbReference type="STRING" id="1907941.BKE30_14435"/>